<keyword evidence="1" id="KW-1133">Transmembrane helix</keyword>
<dbReference type="InterPro" id="IPR007165">
    <property type="entry name" value="Phage_holin_4_2"/>
</dbReference>
<feature type="transmembrane region" description="Helical" evidence="1">
    <location>
        <begin position="97"/>
        <end position="116"/>
    </location>
</feature>
<accession>A0ABS1T6S7</accession>
<dbReference type="EMBL" id="JAESWC010000001">
    <property type="protein sequence ID" value="MBL4934462.1"/>
    <property type="molecule type" value="Genomic_DNA"/>
</dbReference>
<keyword evidence="3" id="KW-1185">Reference proteome</keyword>
<gene>
    <name evidence="2" type="ORF">JK636_01670</name>
</gene>
<evidence type="ECO:0000313" key="3">
    <source>
        <dbReference type="Proteomes" id="UP000632377"/>
    </source>
</evidence>
<dbReference type="PANTHER" id="PTHR37309:SF1">
    <property type="entry name" value="SLR0284 PROTEIN"/>
    <property type="match status" value="1"/>
</dbReference>
<comment type="caution">
    <text evidence="2">The sequence shown here is derived from an EMBL/GenBank/DDBJ whole genome shotgun (WGS) entry which is preliminary data.</text>
</comment>
<protein>
    <submittedName>
        <fullName evidence="2">Phage holin family protein</fullName>
    </submittedName>
</protein>
<dbReference type="Proteomes" id="UP000632377">
    <property type="component" value="Unassembled WGS sequence"/>
</dbReference>
<keyword evidence="1" id="KW-0812">Transmembrane</keyword>
<dbReference type="Pfam" id="PF04020">
    <property type="entry name" value="Phage_holin_4_2"/>
    <property type="match status" value="1"/>
</dbReference>
<feature type="transmembrane region" description="Helical" evidence="1">
    <location>
        <begin position="12"/>
        <end position="34"/>
    </location>
</feature>
<dbReference type="PANTHER" id="PTHR37309">
    <property type="entry name" value="SLR0284 PROTEIN"/>
    <property type="match status" value="1"/>
</dbReference>
<dbReference type="RefSeq" id="WP_202747095.1">
    <property type="nucleotide sequence ID" value="NZ_JAESWC010000001.1"/>
</dbReference>
<feature type="transmembrane region" description="Helical" evidence="1">
    <location>
        <begin position="71"/>
        <end position="91"/>
    </location>
</feature>
<sequence>MEDRRRDDNDGFGIGHFITRIIVSAIVLAIVAFLTPGFTINGIWTLLIAAVVIAGLDYLIQKFTGFNASPFGRGLTGFIVSAAIIYLTSYIVTGFRVGLISALIAALLIGVIDSFLPGGKRVM</sequence>
<name>A0ABS1T6S7_9CLOT</name>
<keyword evidence="1" id="KW-0472">Membrane</keyword>
<feature type="transmembrane region" description="Helical" evidence="1">
    <location>
        <begin position="40"/>
        <end position="59"/>
    </location>
</feature>
<reference evidence="2 3" key="1">
    <citation type="submission" date="2021-01" db="EMBL/GenBank/DDBJ databases">
        <title>Genome public.</title>
        <authorList>
            <person name="Liu C."/>
            <person name="Sun Q."/>
        </authorList>
    </citation>
    <scope>NUCLEOTIDE SEQUENCE [LARGE SCALE GENOMIC DNA]</scope>
    <source>
        <strain evidence="2 3">YIM B02515</strain>
    </source>
</reference>
<evidence type="ECO:0000313" key="2">
    <source>
        <dbReference type="EMBL" id="MBL4934462.1"/>
    </source>
</evidence>
<organism evidence="2 3">
    <name type="scientific">Clostridium rhizosphaerae</name>
    <dbReference type="NCBI Taxonomy" id="2803861"/>
    <lineage>
        <taxon>Bacteria</taxon>
        <taxon>Bacillati</taxon>
        <taxon>Bacillota</taxon>
        <taxon>Clostridia</taxon>
        <taxon>Eubacteriales</taxon>
        <taxon>Clostridiaceae</taxon>
        <taxon>Clostridium</taxon>
    </lineage>
</organism>
<evidence type="ECO:0000256" key="1">
    <source>
        <dbReference type="SAM" id="Phobius"/>
    </source>
</evidence>
<proteinExistence type="predicted"/>